<organism evidence="1 2">
    <name type="scientific">Trema orientale</name>
    <name type="common">Charcoal tree</name>
    <name type="synonym">Celtis orientalis</name>
    <dbReference type="NCBI Taxonomy" id="63057"/>
    <lineage>
        <taxon>Eukaryota</taxon>
        <taxon>Viridiplantae</taxon>
        <taxon>Streptophyta</taxon>
        <taxon>Embryophyta</taxon>
        <taxon>Tracheophyta</taxon>
        <taxon>Spermatophyta</taxon>
        <taxon>Magnoliopsida</taxon>
        <taxon>eudicotyledons</taxon>
        <taxon>Gunneridae</taxon>
        <taxon>Pentapetalae</taxon>
        <taxon>rosids</taxon>
        <taxon>fabids</taxon>
        <taxon>Rosales</taxon>
        <taxon>Cannabaceae</taxon>
        <taxon>Trema</taxon>
    </lineage>
</organism>
<keyword evidence="2" id="KW-1185">Reference proteome</keyword>
<comment type="caution">
    <text evidence="1">The sequence shown here is derived from an EMBL/GenBank/DDBJ whole genome shotgun (WGS) entry which is preliminary data.</text>
</comment>
<protein>
    <submittedName>
        <fullName evidence="1">Uncharacterized protein</fullName>
    </submittedName>
</protein>
<proteinExistence type="predicted"/>
<dbReference type="EMBL" id="JXTC01000450">
    <property type="protein sequence ID" value="PON53033.1"/>
    <property type="molecule type" value="Genomic_DNA"/>
</dbReference>
<accession>A0A2P5BW60</accession>
<feature type="non-terminal residue" evidence="1">
    <location>
        <position position="1"/>
    </location>
</feature>
<evidence type="ECO:0000313" key="2">
    <source>
        <dbReference type="Proteomes" id="UP000237000"/>
    </source>
</evidence>
<sequence>FLSRIGNLKTTSIENRKPQLQVLQHFLLLVSRHSALGFFGLGSS</sequence>
<reference evidence="2" key="1">
    <citation type="submission" date="2016-06" db="EMBL/GenBank/DDBJ databases">
        <title>Parallel loss of symbiosis genes in relatives of nitrogen-fixing non-legume Parasponia.</title>
        <authorList>
            <person name="Van Velzen R."/>
            <person name="Holmer R."/>
            <person name="Bu F."/>
            <person name="Rutten L."/>
            <person name="Van Zeijl A."/>
            <person name="Liu W."/>
            <person name="Santuari L."/>
            <person name="Cao Q."/>
            <person name="Sharma T."/>
            <person name="Shen D."/>
            <person name="Roswanjaya Y."/>
            <person name="Wardhani T."/>
            <person name="Kalhor M.S."/>
            <person name="Jansen J."/>
            <person name="Van den Hoogen J."/>
            <person name="Gungor B."/>
            <person name="Hartog M."/>
            <person name="Hontelez J."/>
            <person name="Verver J."/>
            <person name="Yang W.-C."/>
            <person name="Schijlen E."/>
            <person name="Repin R."/>
            <person name="Schilthuizen M."/>
            <person name="Schranz E."/>
            <person name="Heidstra R."/>
            <person name="Miyata K."/>
            <person name="Fedorova E."/>
            <person name="Kohlen W."/>
            <person name="Bisseling T."/>
            <person name="Smit S."/>
            <person name="Geurts R."/>
        </authorList>
    </citation>
    <scope>NUCLEOTIDE SEQUENCE [LARGE SCALE GENOMIC DNA]</scope>
    <source>
        <strain evidence="2">cv. RG33-2</strain>
    </source>
</reference>
<name>A0A2P5BW60_TREOI</name>
<dbReference type="Proteomes" id="UP000237000">
    <property type="component" value="Unassembled WGS sequence"/>
</dbReference>
<gene>
    <name evidence="1" type="ORF">TorRG33x02_306390</name>
</gene>
<evidence type="ECO:0000313" key="1">
    <source>
        <dbReference type="EMBL" id="PON53033.1"/>
    </source>
</evidence>
<dbReference type="AlphaFoldDB" id="A0A2P5BW60"/>
<dbReference type="InParanoid" id="A0A2P5BW60"/>